<dbReference type="Proteomes" id="UP000789901">
    <property type="component" value="Unassembled WGS sequence"/>
</dbReference>
<dbReference type="PANTHER" id="PTHR11669">
    <property type="entry name" value="REPLICATION FACTOR C / DNA POLYMERASE III GAMMA-TAU SUBUNIT"/>
    <property type="match status" value="1"/>
</dbReference>
<reference evidence="2 3" key="1">
    <citation type="submission" date="2021-06" db="EMBL/GenBank/DDBJ databases">
        <authorList>
            <person name="Kallberg Y."/>
            <person name="Tangrot J."/>
            <person name="Rosling A."/>
        </authorList>
    </citation>
    <scope>NUCLEOTIDE SEQUENCE [LARGE SCALE GENOMIC DNA]</scope>
    <source>
        <strain evidence="2 3">120-4 pot B 10/14</strain>
    </source>
</reference>
<dbReference type="SUPFAM" id="SSF52540">
    <property type="entry name" value="P-loop containing nucleoside triphosphate hydrolases"/>
    <property type="match status" value="1"/>
</dbReference>
<keyword evidence="1" id="KW-0235">DNA replication</keyword>
<dbReference type="PANTHER" id="PTHR11669:SF1">
    <property type="entry name" value="REPLICATION FACTOR C SUBUNIT 3"/>
    <property type="match status" value="1"/>
</dbReference>
<dbReference type="InterPro" id="IPR050238">
    <property type="entry name" value="DNA_Rep/Repair_Clamp_Loader"/>
</dbReference>
<evidence type="ECO:0000313" key="2">
    <source>
        <dbReference type="EMBL" id="CAG8827106.1"/>
    </source>
</evidence>
<feature type="non-terminal residue" evidence="2">
    <location>
        <position position="1"/>
    </location>
</feature>
<dbReference type="EMBL" id="CAJVQB010039176">
    <property type="protein sequence ID" value="CAG8827106.1"/>
    <property type="molecule type" value="Genomic_DNA"/>
</dbReference>
<evidence type="ECO:0000313" key="3">
    <source>
        <dbReference type="Proteomes" id="UP000789901"/>
    </source>
</evidence>
<name>A0ABN7WDB7_GIGMA</name>
<dbReference type="InterPro" id="IPR027417">
    <property type="entry name" value="P-loop_NTPase"/>
</dbReference>
<keyword evidence="3" id="KW-1185">Reference proteome</keyword>
<protein>
    <submittedName>
        <fullName evidence="2">43721_t:CDS:1</fullName>
    </submittedName>
</protein>
<feature type="non-terminal residue" evidence="2">
    <location>
        <position position="349"/>
    </location>
</feature>
<dbReference type="Gene3D" id="3.40.50.300">
    <property type="entry name" value="P-loop containing nucleotide triphosphate hydrolases"/>
    <property type="match status" value="1"/>
</dbReference>
<proteinExistence type="predicted"/>
<organism evidence="2 3">
    <name type="scientific">Gigaspora margarita</name>
    <dbReference type="NCBI Taxonomy" id="4874"/>
    <lineage>
        <taxon>Eukaryota</taxon>
        <taxon>Fungi</taxon>
        <taxon>Fungi incertae sedis</taxon>
        <taxon>Mucoromycota</taxon>
        <taxon>Glomeromycotina</taxon>
        <taxon>Glomeromycetes</taxon>
        <taxon>Diversisporales</taxon>
        <taxon>Gigasporaceae</taxon>
        <taxon>Gigaspora</taxon>
    </lineage>
</organism>
<accession>A0ABN7WDB7</accession>
<evidence type="ECO:0000256" key="1">
    <source>
        <dbReference type="ARBA" id="ARBA00022705"/>
    </source>
</evidence>
<gene>
    <name evidence="2" type="ORF">GMARGA_LOCUS29312</name>
</gene>
<sequence length="349" mass="39423">RVLNFKERAVLGQIISVRSLPIYDPEESSANYVDDVGTIFSINRAPFLWIGFVKSLQATCFDVMKGCIAWNNSEERFVTCLAAEVSQRTCKPEQFLQITFLKKESVPFLWIGFVKSLQATCFDVMKGCITWNNSEERFATCLAAEVVTKNMQSRAVSSNDVSEKGIEKKTENINHERNISNSETSYTCKVNSGKEIIGDGIEFDLTRIATHSDFLHLLIFGAGKKTHILCILNELFGDGAEKADEIMRDAQAALQRTVEKYMLNLRIILCCNSMSRIIEPIRSRCMLIIVSLPSIDEISTTLQLIESNECISLADKINLQSQKNPRKAILTFEKKVDEIPKIDQERVID</sequence>
<comment type="caution">
    <text evidence="2">The sequence shown here is derived from an EMBL/GenBank/DDBJ whole genome shotgun (WGS) entry which is preliminary data.</text>
</comment>